<proteinExistence type="predicted"/>
<reference evidence="1 2" key="1">
    <citation type="submission" date="2018-04" db="EMBL/GenBank/DDBJ databases">
        <title>Genomic Encyclopedia of Archaeal and Bacterial Type Strains, Phase II (KMG-II): from individual species to whole genera.</title>
        <authorList>
            <person name="Goeker M."/>
        </authorList>
    </citation>
    <scope>NUCLEOTIDE SEQUENCE [LARGE SCALE GENOMIC DNA]</scope>
    <source>
        <strain evidence="1 2">DSM 100162</strain>
    </source>
</reference>
<evidence type="ECO:0000313" key="2">
    <source>
        <dbReference type="Proteomes" id="UP000244225"/>
    </source>
</evidence>
<accession>A0A2T5YEI2</accession>
<evidence type="ECO:0000313" key="1">
    <source>
        <dbReference type="EMBL" id="PTX15107.1"/>
    </source>
</evidence>
<name>A0A2T5YEI2_9BACT</name>
<organism evidence="1 2">
    <name type="scientific">Pontibacter mucosus</name>
    <dbReference type="NCBI Taxonomy" id="1649266"/>
    <lineage>
        <taxon>Bacteria</taxon>
        <taxon>Pseudomonadati</taxon>
        <taxon>Bacteroidota</taxon>
        <taxon>Cytophagia</taxon>
        <taxon>Cytophagales</taxon>
        <taxon>Hymenobacteraceae</taxon>
        <taxon>Pontibacter</taxon>
    </lineage>
</organism>
<dbReference type="EMBL" id="QBKI01000009">
    <property type="protein sequence ID" value="PTX15107.1"/>
    <property type="molecule type" value="Genomic_DNA"/>
</dbReference>
<keyword evidence="2" id="KW-1185">Reference proteome</keyword>
<protein>
    <submittedName>
        <fullName evidence="1">Uncharacterized protein</fullName>
    </submittedName>
</protein>
<dbReference type="Proteomes" id="UP000244225">
    <property type="component" value="Unassembled WGS sequence"/>
</dbReference>
<comment type="caution">
    <text evidence="1">The sequence shown here is derived from an EMBL/GenBank/DDBJ whole genome shotgun (WGS) entry which is preliminary data.</text>
</comment>
<dbReference type="AlphaFoldDB" id="A0A2T5YEI2"/>
<gene>
    <name evidence="1" type="ORF">C8N40_109205</name>
</gene>
<sequence>MTPVYEDRPIYSLLLEQLYPKTAIATLRLFEKLGRRWYSRKSTVMLEKGSGS</sequence>